<keyword evidence="9" id="KW-0106">Calcium</keyword>
<dbReference type="GO" id="GO:0042279">
    <property type="term" value="F:nitrite reductase (cytochrome, ammonia-forming) activity"/>
    <property type="evidence" value="ECO:0007669"/>
    <property type="project" value="UniProtKB-EC"/>
</dbReference>
<dbReference type="InterPro" id="IPR036280">
    <property type="entry name" value="Multihaem_cyt_sf"/>
</dbReference>
<evidence type="ECO:0000256" key="1">
    <source>
        <dbReference type="ARBA" id="ARBA00001926"/>
    </source>
</evidence>
<keyword evidence="17" id="KW-1185">Reference proteome</keyword>
<dbReference type="InterPro" id="IPR012286">
    <property type="entry name" value="Tetrahaem_cytochrome"/>
</dbReference>
<dbReference type="InterPro" id="IPR003321">
    <property type="entry name" value="Cyt_c552"/>
</dbReference>
<dbReference type="SUPFAM" id="SSF48695">
    <property type="entry name" value="Multiheme cytochromes"/>
    <property type="match status" value="1"/>
</dbReference>
<evidence type="ECO:0000313" key="17">
    <source>
        <dbReference type="Proteomes" id="UP000253083"/>
    </source>
</evidence>
<keyword evidence="5" id="KW-0813">Transport</keyword>
<comment type="similarity">
    <text evidence="3">Belongs to the cytochrome c-552 family.</text>
</comment>
<dbReference type="GO" id="GO:0020037">
    <property type="term" value="F:heme binding"/>
    <property type="evidence" value="ECO:0007669"/>
    <property type="project" value="TreeGrafter"/>
</dbReference>
<feature type="transmembrane region" description="Helical" evidence="14">
    <location>
        <begin position="9"/>
        <end position="29"/>
    </location>
</feature>
<proteinExistence type="inferred from homology"/>
<evidence type="ECO:0000259" key="15">
    <source>
        <dbReference type="Pfam" id="PF14537"/>
    </source>
</evidence>
<evidence type="ECO:0000256" key="7">
    <source>
        <dbReference type="ARBA" id="ARBA00022723"/>
    </source>
</evidence>
<dbReference type="GO" id="GO:0030288">
    <property type="term" value="C:outer membrane-bounded periplasmic space"/>
    <property type="evidence" value="ECO:0007669"/>
    <property type="project" value="TreeGrafter"/>
</dbReference>
<dbReference type="Pfam" id="PF14537">
    <property type="entry name" value="Cytochrom_c3_2"/>
    <property type="match status" value="1"/>
</dbReference>
<dbReference type="GO" id="GO:0019645">
    <property type="term" value="P:anaerobic electron transport chain"/>
    <property type="evidence" value="ECO:0007669"/>
    <property type="project" value="TreeGrafter"/>
</dbReference>
<feature type="domain" description="Tetrahaem cytochrome" evidence="15">
    <location>
        <begin position="45"/>
        <end position="135"/>
    </location>
</feature>
<dbReference type="Gene3D" id="3.90.10.10">
    <property type="entry name" value="Cytochrome C3"/>
    <property type="match status" value="2"/>
</dbReference>
<dbReference type="EC" id="1.7.2.2" evidence="4"/>
<gene>
    <name evidence="16" type="ORF">DFR28_102769</name>
</gene>
<evidence type="ECO:0000256" key="2">
    <source>
        <dbReference type="ARBA" id="ARBA00004196"/>
    </source>
</evidence>
<evidence type="ECO:0000256" key="4">
    <source>
        <dbReference type="ARBA" id="ARBA00011887"/>
    </source>
</evidence>
<comment type="catalytic activity">
    <reaction evidence="13">
        <text>6 Fe(III)-[cytochrome c] + NH4(+) + 2 H2O = 6 Fe(II)-[cytochrome c] + nitrite + 8 H(+)</text>
        <dbReference type="Rhea" id="RHEA:13089"/>
        <dbReference type="Rhea" id="RHEA-COMP:10350"/>
        <dbReference type="Rhea" id="RHEA-COMP:14399"/>
        <dbReference type="ChEBI" id="CHEBI:15377"/>
        <dbReference type="ChEBI" id="CHEBI:15378"/>
        <dbReference type="ChEBI" id="CHEBI:16301"/>
        <dbReference type="ChEBI" id="CHEBI:28938"/>
        <dbReference type="ChEBI" id="CHEBI:29033"/>
        <dbReference type="ChEBI" id="CHEBI:29034"/>
        <dbReference type="EC" id="1.7.2.2"/>
    </reaction>
</comment>
<evidence type="ECO:0000256" key="8">
    <source>
        <dbReference type="ARBA" id="ARBA00022729"/>
    </source>
</evidence>
<evidence type="ECO:0000256" key="10">
    <source>
        <dbReference type="ARBA" id="ARBA00022982"/>
    </source>
</evidence>
<keyword evidence="14" id="KW-0472">Membrane</keyword>
<accession>A0A395JL76</accession>
<evidence type="ECO:0000256" key="11">
    <source>
        <dbReference type="ARBA" id="ARBA00023002"/>
    </source>
</evidence>
<dbReference type="GO" id="GO:0046872">
    <property type="term" value="F:metal ion binding"/>
    <property type="evidence" value="ECO:0007669"/>
    <property type="project" value="UniProtKB-KW"/>
</dbReference>
<keyword evidence="14" id="KW-1133">Transmembrane helix</keyword>
<dbReference type="Proteomes" id="UP000253083">
    <property type="component" value="Unassembled WGS sequence"/>
</dbReference>
<keyword evidence="8" id="KW-0732">Signal</keyword>
<keyword evidence="6" id="KW-0349">Heme</keyword>
<keyword evidence="11" id="KW-0560">Oxidoreductase</keyword>
<comment type="cofactor">
    <cofactor evidence="1">
        <name>heme c</name>
        <dbReference type="ChEBI" id="CHEBI:61717"/>
    </cofactor>
</comment>
<evidence type="ECO:0000256" key="5">
    <source>
        <dbReference type="ARBA" id="ARBA00022448"/>
    </source>
</evidence>
<protein>
    <recommendedName>
        <fullName evidence="4">nitrite reductase (cytochrome; ammonia-forming)</fullName>
        <ecNumber evidence="4">1.7.2.2</ecNumber>
    </recommendedName>
</protein>
<evidence type="ECO:0000256" key="14">
    <source>
        <dbReference type="SAM" id="Phobius"/>
    </source>
</evidence>
<dbReference type="PANTHER" id="PTHR30633:SF0">
    <property type="entry name" value="CYTOCHROME C-552"/>
    <property type="match status" value="1"/>
</dbReference>
<keyword evidence="10" id="KW-0249">Electron transport</keyword>
<keyword evidence="12" id="KW-0408">Iron</keyword>
<keyword evidence="14" id="KW-0812">Transmembrane</keyword>
<dbReference type="InParanoid" id="A0A395JL76"/>
<evidence type="ECO:0000256" key="12">
    <source>
        <dbReference type="ARBA" id="ARBA00023004"/>
    </source>
</evidence>
<dbReference type="Gene3D" id="1.10.1130.10">
    <property type="entry name" value="Flavocytochrome C3, Chain A"/>
    <property type="match status" value="1"/>
</dbReference>
<dbReference type="PANTHER" id="PTHR30633">
    <property type="entry name" value="CYTOCHROME C-552 RESPIRATORY NITRITE REDUCTASE"/>
    <property type="match status" value="1"/>
</dbReference>
<comment type="subcellular location">
    <subcellularLocation>
        <location evidence="2">Cell envelope</location>
    </subcellularLocation>
</comment>
<name>A0A395JL76_9GAMM</name>
<evidence type="ECO:0000256" key="3">
    <source>
        <dbReference type="ARBA" id="ARBA00009288"/>
    </source>
</evidence>
<evidence type="ECO:0000256" key="9">
    <source>
        <dbReference type="ARBA" id="ARBA00022837"/>
    </source>
</evidence>
<evidence type="ECO:0000256" key="13">
    <source>
        <dbReference type="ARBA" id="ARBA00049131"/>
    </source>
</evidence>
<reference evidence="16 17" key="1">
    <citation type="submission" date="2018-06" db="EMBL/GenBank/DDBJ databases">
        <title>Genomic Encyclopedia of Type Strains, Phase IV (KMG-IV): sequencing the most valuable type-strain genomes for metagenomic binning, comparative biology and taxonomic classification.</title>
        <authorList>
            <person name="Goeker M."/>
        </authorList>
    </citation>
    <scope>NUCLEOTIDE SEQUENCE [LARGE SCALE GENOMIC DNA]</scope>
    <source>
        <strain evidence="16 17">DSM 24032</strain>
    </source>
</reference>
<comment type="caution">
    <text evidence="16">The sequence shown here is derived from an EMBL/GenBank/DDBJ whole genome shotgun (WGS) entry which is preliminary data.</text>
</comment>
<evidence type="ECO:0000256" key="6">
    <source>
        <dbReference type="ARBA" id="ARBA00022617"/>
    </source>
</evidence>
<sequence>MRIFKSVGFIHYGVLVTVLLGGILAYNLLLGDRQLFVPGETTHGHHQIEMACSTCHVKAFTGSEPMQNACVACHGDALDKARDTHPKKKFTDPRNADLLANLDATQCVTCHIEHSPEVTGDFGLTLPEDFCFYCHRDIAEERPSHSEFAFDSCSNSGCHNYHDNKALYEQYLAKHVGQPSLLNDAKVRIPNAISLWLKSNSDSQPLAQHQNDGHTIKGLLGTAIQAPDSSAKVVQQWATSAHATAQVNCSDCHAETDTSRTKNEAPLVTHTELAHTGNLNGLATCKSCHEKQTLGFKSGLHGMRQAIDLPAMQVAQARLPMQKNASHRELNCSSCHDPHKPDLVEAAVTSCLTCHNDEHSNNFDKSKHYQAWLAEQSGQGAAGSGVSCATCHMPRIKKGKRVHVEHNQSLTLEPNSKMIRPVCQQCHGLEFSIAALADRNLINSNFTRDFEPRHQSFDLVKARQAAKRAGKKKPSAD</sequence>
<dbReference type="RefSeq" id="WP_113954123.1">
    <property type="nucleotide sequence ID" value="NZ_QNRT01000002.1"/>
</dbReference>
<organism evidence="16 17">
    <name type="scientific">Arenicella xantha</name>
    <dbReference type="NCBI Taxonomy" id="644221"/>
    <lineage>
        <taxon>Bacteria</taxon>
        <taxon>Pseudomonadati</taxon>
        <taxon>Pseudomonadota</taxon>
        <taxon>Gammaproteobacteria</taxon>
        <taxon>Arenicellales</taxon>
        <taxon>Arenicellaceae</taxon>
        <taxon>Arenicella</taxon>
    </lineage>
</organism>
<dbReference type="OrthoDB" id="9814800at2"/>
<dbReference type="Pfam" id="PF02335">
    <property type="entry name" value="Cytochrom_C552"/>
    <property type="match status" value="1"/>
</dbReference>
<keyword evidence="7" id="KW-0479">Metal-binding</keyword>
<dbReference type="EMBL" id="QNRT01000002">
    <property type="protein sequence ID" value="RBP51349.1"/>
    <property type="molecule type" value="Genomic_DNA"/>
</dbReference>
<evidence type="ECO:0000313" key="16">
    <source>
        <dbReference type="EMBL" id="RBP51349.1"/>
    </source>
</evidence>
<dbReference type="AlphaFoldDB" id="A0A395JL76"/>